<organism evidence="2 3">
    <name type="scientific">Mycolicibacterium iranicum</name>
    <name type="common">Mycobacterium iranicum</name>
    <dbReference type="NCBI Taxonomy" id="912594"/>
    <lineage>
        <taxon>Bacteria</taxon>
        <taxon>Bacillati</taxon>
        <taxon>Actinomycetota</taxon>
        <taxon>Actinomycetes</taxon>
        <taxon>Mycobacteriales</taxon>
        <taxon>Mycobacteriaceae</taxon>
        <taxon>Mycolicibacterium</taxon>
    </lineage>
</organism>
<dbReference type="EMBL" id="JACHVU010000002">
    <property type="protein sequence ID" value="MBB2989887.1"/>
    <property type="molecule type" value="Genomic_DNA"/>
</dbReference>
<sequence length="122" mass="12767">MPTPEEHPMIRHRRTVAAAMATAGLALFAGGAVAHAETPDEKFATAVTAMGIPIGPNEDLPLLGQRVCGMLDTGLTGNPNPVPAVRGVVSTLAGNMTREQAVGLMRASVAVYCPQWGRYMGR</sequence>
<evidence type="ECO:0000313" key="2">
    <source>
        <dbReference type="EMBL" id="MBB2989887.1"/>
    </source>
</evidence>
<accession>A0A839Q2I2</accession>
<name>A0A839Q2I2_MYCIR</name>
<protein>
    <recommendedName>
        <fullName evidence="1">DUF732 domain-containing protein</fullName>
    </recommendedName>
</protein>
<gene>
    <name evidence="2" type="ORF">FHR72_001350</name>
</gene>
<dbReference type="AlphaFoldDB" id="A0A839Q2I2"/>
<evidence type="ECO:0000259" key="1">
    <source>
        <dbReference type="Pfam" id="PF05305"/>
    </source>
</evidence>
<reference evidence="2 3" key="1">
    <citation type="submission" date="2020-08" db="EMBL/GenBank/DDBJ databases">
        <title>The Agave Microbiome: Exploring the role of microbial communities in plant adaptations to desert environments.</title>
        <authorList>
            <person name="Partida-Martinez L.P."/>
        </authorList>
    </citation>
    <scope>NUCLEOTIDE SEQUENCE [LARGE SCALE GENOMIC DNA]</scope>
    <source>
        <strain evidence="2 3">AT2.18</strain>
    </source>
</reference>
<dbReference type="InterPro" id="IPR007969">
    <property type="entry name" value="DUF732"/>
</dbReference>
<dbReference type="Pfam" id="PF05305">
    <property type="entry name" value="DUF732"/>
    <property type="match status" value="1"/>
</dbReference>
<proteinExistence type="predicted"/>
<keyword evidence="3" id="KW-1185">Reference proteome</keyword>
<dbReference type="RefSeq" id="WP_396888403.1">
    <property type="nucleotide sequence ID" value="NZ_JACHVU010000002.1"/>
</dbReference>
<dbReference type="Proteomes" id="UP000550501">
    <property type="component" value="Unassembled WGS sequence"/>
</dbReference>
<comment type="caution">
    <text evidence="2">The sequence shown here is derived from an EMBL/GenBank/DDBJ whole genome shotgun (WGS) entry which is preliminary data.</text>
</comment>
<evidence type="ECO:0000313" key="3">
    <source>
        <dbReference type="Proteomes" id="UP000550501"/>
    </source>
</evidence>
<feature type="domain" description="DUF732" evidence="1">
    <location>
        <begin position="40"/>
        <end position="115"/>
    </location>
</feature>